<dbReference type="AlphaFoldDB" id="A0AB39UGY9"/>
<name>A0AB39UGY9_9BIFI</name>
<reference evidence="1" key="1">
    <citation type="submission" date="2023-07" db="EMBL/GenBank/DDBJ databases">
        <title>Bifidobacterium aquikefiriaerophilum sp. nov. and Bifidobacterium eccum sp. nov., isolated from water kefir.</title>
        <authorList>
            <person name="Breselge S."/>
            <person name="Bellassi P."/>
            <person name="Barcenilla C."/>
            <person name="Alvarez-Ordonez A."/>
            <person name="Morelli L."/>
            <person name="Cotter P.D."/>
        </authorList>
    </citation>
    <scope>NUCLEOTIDE SEQUENCE</scope>
    <source>
        <strain evidence="1">WK013_4_14</strain>
    </source>
</reference>
<proteinExistence type="predicted"/>
<accession>A0AB39UGY9</accession>
<evidence type="ECO:0000313" key="1">
    <source>
        <dbReference type="EMBL" id="XDS48385.1"/>
    </source>
</evidence>
<organism evidence="1">
    <name type="scientific">Bifidobacterium fermentum</name>
    <dbReference type="NCBI Taxonomy" id="3059035"/>
    <lineage>
        <taxon>Bacteria</taxon>
        <taxon>Bacillati</taxon>
        <taxon>Actinomycetota</taxon>
        <taxon>Actinomycetes</taxon>
        <taxon>Bifidobacteriales</taxon>
        <taxon>Bifidobacteriaceae</taxon>
        <taxon>Bifidobacterium</taxon>
    </lineage>
</organism>
<protein>
    <submittedName>
        <fullName evidence="1">Uncharacterized protein</fullName>
    </submittedName>
</protein>
<dbReference type="EMBL" id="CP129682">
    <property type="protein sequence ID" value="XDS48385.1"/>
    <property type="molecule type" value="Genomic_DNA"/>
</dbReference>
<gene>
    <name evidence="1" type="ORF">QN216_08645</name>
</gene>
<sequence>MMIHDSDASAMAELWLDHVAAAMKNMSMMFASDVILGSEASQYLDDAM</sequence>
<dbReference type="RefSeq" id="WP_369342709.1">
    <property type="nucleotide sequence ID" value="NZ_CP129682.1"/>
</dbReference>